<name>A0A927F888_9BACT</name>
<accession>A0A927F888</accession>
<comment type="caution">
    <text evidence="2">The sequence shown here is derived from an EMBL/GenBank/DDBJ whole genome shotgun (WGS) entry which is preliminary data.</text>
</comment>
<evidence type="ECO:0000313" key="3">
    <source>
        <dbReference type="Proteomes" id="UP000622317"/>
    </source>
</evidence>
<gene>
    <name evidence="2" type="ORF">IEN85_09575</name>
</gene>
<dbReference type="EMBL" id="JACYFG010000013">
    <property type="protein sequence ID" value="MBD5779740.1"/>
    <property type="molecule type" value="Genomic_DNA"/>
</dbReference>
<dbReference type="SUPFAM" id="SSF56112">
    <property type="entry name" value="Protein kinase-like (PK-like)"/>
    <property type="match status" value="1"/>
</dbReference>
<dbReference type="InterPro" id="IPR015897">
    <property type="entry name" value="CHK_kinase-like"/>
</dbReference>
<evidence type="ECO:0000313" key="2">
    <source>
        <dbReference type="EMBL" id="MBD5779740.1"/>
    </source>
</evidence>
<proteinExistence type="predicted"/>
<dbReference type="PANTHER" id="PTHR11012">
    <property type="entry name" value="PROTEIN KINASE-LIKE DOMAIN-CONTAINING"/>
    <property type="match status" value="1"/>
</dbReference>
<reference evidence="2" key="1">
    <citation type="submission" date="2020-09" db="EMBL/GenBank/DDBJ databases">
        <title>Pelagicoccus enzymogenes sp. nov. with an EPS production, isolated from marine sediment.</title>
        <authorList>
            <person name="Feng X."/>
        </authorList>
    </citation>
    <scope>NUCLEOTIDE SEQUENCE</scope>
    <source>
        <strain evidence="2">NFK12</strain>
    </source>
</reference>
<organism evidence="2 3">
    <name type="scientific">Pelagicoccus enzymogenes</name>
    <dbReference type="NCBI Taxonomy" id="2773457"/>
    <lineage>
        <taxon>Bacteria</taxon>
        <taxon>Pseudomonadati</taxon>
        <taxon>Verrucomicrobiota</taxon>
        <taxon>Opitutia</taxon>
        <taxon>Puniceicoccales</taxon>
        <taxon>Pelagicoccaceae</taxon>
        <taxon>Pelagicoccus</taxon>
    </lineage>
</organism>
<protein>
    <submittedName>
        <fullName evidence="2">Phosphotransferase</fullName>
    </submittedName>
</protein>
<dbReference type="InterPro" id="IPR002575">
    <property type="entry name" value="Aminoglycoside_PTrfase"/>
</dbReference>
<dbReference type="AlphaFoldDB" id="A0A927F888"/>
<dbReference type="PANTHER" id="PTHR11012:SF30">
    <property type="entry name" value="PROTEIN KINASE-LIKE DOMAIN-CONTAINING"/>
    <property type="match status" value="1"/>
</dbReference>
<feature type="domain" description="CHK kinase-like" evidence="1">
    <location>
        <begin position="112"/>
        <end position="269"/>
    </location>
</feature>
<dbReference type="Pfam" id="PF01636">
    <property type="entry name" value="APH"/>
    <property type="match status" value="1"/>
</dbReference>
<dbReference type="Gene3D" id="3.90.1200.10">
    <property type="match status" value="1"/>
</dbReference>
<keyword evidence="3" id="KW-1185">Reference proteome</keyword>
<evidence type="ECO:0000259" key="1">
    <source>
        <dbReference type="SMART" id="SM00587"/>
    </source>
</evidence>
<dbReference type="Proteomes" id="UP000622317">
    <property type="component" value="Unassembled WGS sequence"/>
</dbReference>
<dbReference type="SMART" id="SM00587">
    <property type="entry name" value="CHK"/>
    <property type="match status" value="1"/>
</dbReference>
<sequence>MNEGFKKTLCRALEAEDIEERETLQSLWSGYGKIARYAVSGADVESVVVKLVRIPSEVDHPRGWHSNFSQERKIRSYEVEAAWYRGLASKCDTHCRIPACFATAAEGSEVMIALEDLDASGFTGRKDRASVQEMKQCLAWLASFHARHMGQTAGGLWPKGTYWHLDTRPDELEALSDLPLKRAAKEIDRILDGCQFKTLLHGDAKLANFCFDEARQGVAAVDFQYVGGGCGMKDVAYFVGSCLSDTECERFESELLDAYFGFLVEALERYGSKVSGERIESEWRPLYPVAWTDFHRFLKGWSPGHWKVHSYSERLSREVLSNLPR</sequence>
<dbReference type="InterPro" id="IPR011009">
    <property type="entry name" value="Kinase-like_dom_sf"/>
</dbReference>
<dbReference type="RefSeq" id="WP_191616869.1">
    <property type="nucleotide sequence ID" value="NZ_JACYFG010000013.1"/>
</dbReference>